<keyword evidence="2" id="KW-0812">Transmembrane</keyword>
<feature type="transmembrane region" description="Helical" evidence="2">
    <location>
        <begin position="191"/>
        <end position="212"/>
    </location>
</feature>
<keyword evidence="1" id="KW-1015">Disulfide bond</keyword>
<dbReference type="SUPFAM" id="SSF57586">
    <property type="entry name" value="TNF receptor-like"/>
    <property type="match status" value="2"/>
</dbReference>
<feature type="chain" id="PRO_5004287311" evidence="3">
    <location>
        <begin position="21"/>
        <end position="290"/>
    </location>
</feature>
<feature type="repeat" description="TNFR-Cys" evidence="1">
    <location>
        <begin position="143"/>
        <end position="183"/>
    </location>
</feature>
<evidence type="ECO:0000256" key="2">
    <source>
        <dbReference type="SAM" id="Phobius"/>
    </source>
</evidence>
<evidence type="ECO:0000256" key="3">
    <source>
        <dbReference type="SAM" id="SignalP"/>
    </source>
</evidence>
<organism evidence="5">
    <name type="scientific">Paralichthys olivaceus</name>
    <name type="common">Bastard halibut</name>
    <name type="synonym">Hippoglossus olivaceus</name>
    <dbReference type="NCBI Taxonomy" id="8255"/>
    <lineage>
        <taxon>Eukaryota</taxon>
        <taxon>Metazoa</taxon>
        <taxon>Chordata</taxon>
        <taxon>Craniata</taxon>
        <taxon>Vertebrata</taxon>
        <taxon>Euteleostomi</taxon>
        <taxon>Actinopterygii</taxon>
        <taxon>Neopterygii</taxon>
        <taxon>Teleostei</taxon>
        <taxon>Neoteleostei</taxon>
        <taxon>Acanthomorphata</taxon>
        <taxon>Carangaria</taxon>
        <taxon>Pleuronectiformes</taxon>
        <taxon>Pleuronectoidei</taxon>
        <taxon>Paralichthyidae</taxon>
        <taxon>Paralichthys</taxon>
    </lineage>
</organism>
<sequence length="290" mass="32396">MLLFMVVVMLCTEVTVKTWAQSLCDPLTQYEEAGQCSKMCGPGTRRMSQSTCTDPQCAECGNREYQDRYTREAQCKRQPYCDPNKNLRVTKPESKTKQSPCICLLGFHCSSGTCVTCVPHATCKPGQWAKIKGNLTHDTVCESCPEGSFSTSHSWSSVCTKWTECESGYHIQESGTNESDNICVEPPRHHGGLIACVVAVGSLAVVGLMVCLCKGETKQRAKDYLESCHGDKENLQREPSLVLFTTLDETENHELLPFTEEEEMKIPEKTTRTKGRSSWWMLFSVTMDSV</sequence>
<dbReference type="Gene3D" id="2.10.50.10">
    <property type="entry name" value="Tumor Necrosis Factor Receptor, subunit A, domain 2"/>
    <property type="match status" value="3"/>
</dbReference>
<feature type="signal peptide" evidence="3">
    <location>
        <begin position="1"/>
        <end position="20"/>
    </location>
</feature>
<dbReference type="EMBL" id="AB081752">
    <property type="protein sequence ID" value="BAC87848.1"/>
    <property type="molecule type" value="mRNA"/>
</dbReference>
<evidence type="ECO:0000256" key="1">
    <source>
        <dbReference type="PROSITE-ProRule" id="PRU00206"/>
    </source>
</evidence>
<feature type="disulfide bond" evidence="1">
    <location>
        <begin position="144"/>
        <end position="159"/>
    </location>
</feature>
<evidence type="ECO:0000259" key="4">
    <source>
        <dbReference type="PROSITE" id="PS50050"/>
    </source>
</evidence>
<dbReference type="GO" id="GO:0002768">
    <property type="term" value="P:immune response-regulating cell surface receptor signaling pathway"/>
    <property type="evidence" value="ECO:0007669"/>
    <property type="project" value="TreeGrafter"/>
</dbReference>
<gene>
    <name evidence="5" type="primary">CD40</name>
</gene>
<name>Q76LB4_PAROL</name>
<keyword evidence="2" id="KW-0472">Membrane</keyword>
<proteinExistence type="evidence at transcript level"/>
<dbReference type="CDD" id="cd13422">
    <property type="entry name" value="TNFRSF5_teleost"/>
    <property type="match status" value="1"/>
</dbReference>
<dbReference type="AlphaFoldDB" id="Q76LB4"/>
<keyword evidence="2" id="KW-1133">Transmembrane helix</keyword>
<protein>
    <submittedName>
        <fullName evidence="5">CD40</fullName>
    </submittedName>
</protein>
<reference evidence="5" key="2">
    <citation type="submission" date="2002-03" db="EMBL/GenBank/DDBJ databases">
        <title>Molecular analysis of CD3 in Japanese flounder, Paralichthys olivaceus.</title>
        <authorList>
            <person name="Park C."/>
            <person name="Hirono I."/>
            <person name="Aoki T."/>
        </authorList>
    </citation>
    <scope>NUCLEOTIDE SEQUENCE</scope>
</reference>
<dbReference type="InterPro" id="IPR034053">
    <property type="entry name" value="TNFRSF5_N_teleost"/>
</dbReference>
<comment type="caution">
    <text evidence="1">Lacks conserved residue(s) required for the propagation of feature annotation.</text>
</comment>
<keyword evidence="3" id="KW-0732">Signal</keyword>
<dbReference type="GO" id="GO:0009897">
    <property type="term" value="C:external side of plasma membrane"/>
    <property type="evidence" value="ECO:0007669"/>
    <property type="project" value="TreeGrafter"/>
</dbReference>
<dbReference type="PROSITE" id="PS50050">
    <property type="entry name" value="TNFR_NGFR_2"/>
    <property type="match status" value="1"/>
</dbReference>
<dbReference type="OrthoDB" id="9932129at2759"/>
<dbReference type="PANTHER" id="PTHR46875">
    <property type="entry name" value="TUMOR NECROSIS FACTOR RECEPTOR SUPERFAMILY MEMBER 5"/>
    <property type="match status" value="1"/>
</dbReference>
<feature type="disulfide bond" evidence="1">
    <location>
        <begin position="165"/>
        <end position="183"/>
    </location>
</feature>
<feature type="domain" description="TNFR-Cys" evidence="4">
    <location>
        <begin position="143"/>
        <end position="183"/>
    </location>
</feature>
<dbReference type="PANTHER" id="PTHR46875:SF3">
    <property type="entry name" value="CD40 MOLECULE, TNF RECEPTOR SUPERFAMILY MEMBER 5"/>
    <property type="match status" value="1"/>
</dbReference>
<dbReference type="InterPro" id="IPR052135">
    <property type="entry name" value="TNFRSF5"/>
</dbReference>
<dbReference type="GO" id="GO:0035631">
    <property type="term" value="C:CD40 receptor complex"/>
    <property type="evidence" value="ECO:0007669"/>
    <property type="project" value="TreeGrafter"/>
</dbReference>
<accession>Q76LB4</accession>
<dbReference type="InterPro" id="IPR001368">
    <property type="entry name" value="TNFR/NGFR_Cys_rich_reg"/>
</dbReference>
<dbReference type="SMART" id="SM00208">
    <property type="entry name" value="TNFR"/>
    <property type="match status" value="2"/>
</dbReference>
<evidence type="ECO:0000313" key="5">
    <source>
        <dbReference type="EMBL" id="BAC87848.1"/>
    </source>
</evidence>
<reference evidence="5" key="1">
    <citation type="submission" date="2002-03" db="EMBL/GenBank/DDBJ databases">
        <title>Cloning of Japanese flounder Paralichthys olivaceus CD40 cDNA and gene.</title>
        <authorList>
            <person name="Park C."/>
            <person name="Hirono I."/>
            <person name="Aoki T."/>
        </authorList>
    </citation>
    <scope>NUCLEOTIDE SEQUENCE</scope>
</reference>